<evidence type="ECO:0000256" key="2">
    <source>
        <dbReference type="ARBA" id="ARBA00023015"/>
    </source>
</evidence>
<dbReference type="GO" id="GO:0008270">
    <property type="term" value="F:zinc ion binding"/>
    <property type="evidence" value="ECO:0007669"/>
    <property type="project" value="InterPro"/>
</dbReference>
<reference evidence="7 8" key="1">
    <citation type="journal article" date="2018" name="BMC Genomics">
        <title>Genomic evidence for intraspecific hybridization in a clonal and extremely halotolerant yeast.</title>
        <authorList>
            <person name="Gostincar C."/>
            <person name="Stajich J.E."/>
            <person name="Zupancic J."/>
            <person name="Zalar P."/>
            <person name="Gunde-Cimerman N."/>
        </authorList>
    </citation>
    <scope>NUCLEOTIDE SEQUENCE [LARGE SCALE GENOMIC DNA]</scope>
    <source>
        <strain evidence="7 8">EXF-6656</strain>
    </source>
</reference>
<dbReference type="SMART" id="SM00906">
    <property type="entry name" value="Fungal_trans"/>
    <property type="match status" value="1"/>
</dbReference>
<keyword evidence="4" id="KW-0804">Transcription</keyword>
<evidence type="ECO:0000313" key="8">
    <source>
        <dbReference type="Proteomes" id="UP000281245"/>
    </source>
</evidence>
<dbReference type="InterPro" id="IPR007219">
    <property type="entry name" value="XnlR_reg_dom"/>
</dbReference>
<evidence type="ECO:0000256" key="5">
    <source>
        <dbReference type="ARBA" id="ARBA00023242"/>
    </source>
</evidence>
<evidence type="ECO:0000256" key="1">
    <source>
        <dbReference type="ARBA" id="ARBA00004123"/>
    </source>
</evidence>
<dbReference type="EMBL" id="QWIJ01001336">
    <property type="protein sequence ID" value="RMX75232.1"/>
    <property type="molecule type" value="Genomic_DNA"/>
</dbReference>
<accession>A0A3M6W9K9</accession>
<dbReference type="Pfam" id="PF04082">
    <property type="entry name" value="Fungal_trans"/>
    <property type="match status" value="1"/>
</dbReference>
<dbReference type="GO" id="GO:0006351">
    <property type="term" value="P:DNA-templated transcription"/>
    <property type="evidence" value="ECO:0007669"/>
    <property type="project" value="InterPro"/>
</dbReference>
<dbReference type="AlphaFoldDB" id="A0A3M6W9K9"/>
<evidence type="ECO:0000313" key="7">
    <source>
        <dbReference type="EMBL" id="RMX75232.1"/>
    </source>
</evidence>
<name>A0A3M6W9K9_HORWE</name>
<dbReference type="VEuPathDB" id="FungiDB:BTJ68_00829"/>
<comment type="subcellular location">
    <subcellularLocation>
        <location evidence="1">Nucleus</location>
    </subcellularLocation>
</comment>
<protein>
    <recommendedName>
        <fullName evidence="6">Xylanolytic transcriptional activator regulatory domain-containing protein</fullName>
    </recommendedName>
</protein>
<dbReference type="GO" id="GO:0003700">
    <property type="term" value="F:DNA-binding transcription factor activity"/>
    <property type="evidence" value="ECO:0007669"/>
    <property type="project" value="InterPro"/>
</dbReference>
<proteinExistence type="predicted"/>
<dbReference type="GO" id="GO:0005634">
    <property type="term" value="C:nucleus"/>
    <property type="evidence" value="ECO:0007669"/>
    <property type="project" value="UniProtKB-SubCell"/>
</dbReference>
<dbReference type="OrthoDB" id="103819at2759"/>
<evidence type="ECO:0000259" key="6">
    <source>
        <dbReference type="SMART" id="SM00906"/>
    </source>
</evidence>
<feature type="domain" description="Xylanolytic transcriptional activator regulatory" evidence="6">
    <location>
        <begin position="171"/>
        <end position="242"/>
    </location>
</feature>
<dbReference type="Proteomes" id="UP000281245">
    <property type="component" value="Unassembled WGS sequence"/>
</dbReference>
<keyword evidence="3" id="KW-0238">DNA-binding</keyword>
<dbReference type="GO" id="GO:0003677">
    <property type="term" value="F:DNA binding"/>
    <property type="evidence" value="ECO:0007669"/>
    <property type="project" value="UniProtKB-KW"/>
</dbReference>
<gene>
    <name evidence="7" type="ORF">D0869_11814</name>
</gene>
<dbReference type="PANTHER" id="PTHR46910:SF37">
    <property type="entry name" value="ZN(II)2CYS6 TRANSCRIPTION FACTOR (EUROFUNG)"/>
    <property type="match status" value="1"/>
</dbReference>
<dbReference type="PANTHER" id="PTHR46910">
    <property type="entry name" value="TRANSCRIPTION FACTOR PDR1"/>
    <property type="match status" value="1"/>
</dbReference>
<keyword evidence="5" id="KW-0539">Nucleus</keyword>
<sequence>MATKSHIVDDIEATHQQLEAKTLGSQQHALGALSRLSEAYESTWQDDFDPSRPVENDYFLFESQAAQWTEKGLQMGKPMMLLPPPAVVESLRAAEPYKVEERAWLVLFYGVILTAVRAKDPSDDFTSTRLKHNLWLAFNDVRILLEPNDVNIQALMMLACHVEDFTSPSLCWMLVNNACRLLQNAGITDRRLGPQVKYRRRKTFWALNMLDKTLALTFGRPPTFHRALAREIEPPPVIELMEYKPHRPPDGMPSSFGAHHFHHLFLLSRVMGGIWHCLYEEDYNIHTIKQQRKELDNWYFEAMRVLEAALLVEKPFLSEASVRSLELGLRTMHSGYLYLSILLTRTCPELRNDCVLQSREMLCLLEDMVAHSEEVYNGIIWTLLCWPFTPFLTLFGEILTHGASNKRQARQSLQAMEHLPAFLSQMGKRNALARQLEVTASTLFTHARSVVYSTASDQGETAGPPSALTATPLLNEHQQLAGASDHDLGPFHHNNGTDASTVPFSEDFLTWPDDLFGGDATFDWFAWEKDFLA</sequence>
<dbReference type="InterPro" id="IPR050987">
    <property type="entry name" value="AtrR-like"/>
</dbReference>
<keyword evidence="2" id="KW-0805">Transcription regulation</keyword>
<dbReference type="CDD" id="cd12148">
    <property type="entry name" value="fungal_TF_MHR"/>
    <property type="match status" value="1"/>
</dbReference>
<evidence type="ECO:0000256" key="3">
    <source>
        <dbReference type="ARBA" id="ARBA00023125"/>
    </source>
</evidence>
<comment type="caution">
    <text evidence="7">The sequence shown here is derived from an EMBL/GenBank/DDBJ whole genome shotgun (WGS) entry which is preliminary data.</text>
</comment>
<evidence type="ECO:0000256" key="4">
    <source>
        <dbReference type="ARBA" id="ARBA00023163"/>
    </source>
</evidence>
<organism evidence="7 8">
    <name type="scientific">Hortaea werneckii</name>
    <name type="common">Black yeast</name>
    <name type="synonym">Cladosporium werneckii</name>
    <dbReference type="NCBI Taxonomy" id="91943"/>
    <lineage>
        <taxon>Eukaryota</taxon>
        <taxon>Fungi</taxon>
        <taxon>Dikarya</taxon>
        <taxon>Ascomycota</taxon>
        <taxon>Pezizomycotina</taxon>
        <taxon>Dothideomycetes</taxon>
        <taxon>Dothideomycetidae</taxon>
        <taxon>Mycosphaerellales</taxon>
        <taxon>Teratosphaeriaceae</taxon>
        <taxon>Hortaea</taxon>
    </lineage>
</organism>